<organism evidence="5 6">
    <name type="scientific">Brucella endophytica</name>
    <dbReference type="NCBI Taxonomy" id="1963359"/>
    <lineage>
        <taxon>Bacteria</taxon>
        <taxon>Pseudomonadati</taxon>
        <taxon>Pseudomonadota</taxon>
        <taxon>Alphaproteobacteria</taxon>
        <taxon>Hyphomicrobiales</taxon>
        <taxon>Brucellaceae</taxon>
        <taxon>Brucella/Ochrobactrum group</taxon>
        <taxon>Brucella</taxon>
    </lineage>
</organism>
<gene>
    <name evidence="5" type="ORF">GCM10011491_15310</name>
</gene>
<dbReference type="AlphaFoldDB" id="A0A916S8P3"/>
<evidence type="ECO:0000256" key="3">
    <source>
        <dbReference type="SAM" id="SignalP"/>
    </source>
</evidence>
<feature type="signal peptide" evidence="3">
    <location>
        <begin position="1"/>
        <end position="33"/>
    </location>
</feature>
<name>A0A916S8P3_9HYPH</name>
<dbReference type="PANTHER" id="PTHR36504:SF1">
    <property type="entry name" value="LIPOPOLYSACCHARIDE EXPORT SYSTEM PROTEIN LPTA"/>
    <property type="match status" value="1"/>
</dbReference>
<keyword evidence="1 3" id="KW-0732">Signal</keyword>
<evidence type="ECO:0000256" key="2">
    <source>
        <dbReference type="SAM" id="MobiDB-lite"/>
    </source>
</evidence>
<feature type="chain" id="PRO_5038054608" description="Organic solvent tolerance-like N-terminal domain-containing protein" evidence="3">
    <location>
        <begin position="34"/>
        <end position="221"/>
    </location>
</feature>
<dbReference type="GO" id="GO:0015920">
    <property type="term" value="P:lipopolysaccharide transport"/>
    <property type="evidence" value="ECO:0007669"/>
    <property type="project" value="TreeGrafter"/>
</dbReference>
<evidence type="ECO:0000259" key="4">
    <source>
        <dbReference type="Pfam" id="PF03968"/>
    </source>
</evidence>
<evidence type="ECO:0000313" key="5">
    <source>
        <dbReference type="EMBL" id="GGA88473.1"/>
    </source>
</evidence>
<comment type="caution">
    <text evidence="5">The sequence shown here is derived from an EMBL/GenBank/DDBJ whole genome shotgun (WGS) entry which is preliminary data.</text>
</comment>
<dbReference type="PANTHER" id="PTHR36504">
    <property type="entry name" value="LIPOPOLYSACCHARIDE EXPORT SYSTEM PROTEIN LPTA"/>
    <property type="match status" value="1"/>
</dbReference>
<dbReference type="GO" id="GO:0017089">
    <property type="term" value="F:glycolipid transfer activity"/>
    <property type="evidence" value="ECO:0007669"/>
    <property type="project" value="TreeGrafter"/>
</dbReference>
<dbReference type="InterPro" id="IPR005653">
    <property type="entry name" value="OstA-like_N"/>
</dbReference>
<keyword evidence="6" id="KW-1185">Reference proteome</keyword>
<dbReference type="Gene3D" id="2.60.450.10">
    <property type="entry name" value="Lipopolysaccharide (LPS) transport protein A like domain"/>
    <property type="match status" value="1"/>
</dbReference>
<proteinExistence type="predicted"/>
<evidence type="ECO:0000313" key="6">
    <source>
        <dbReference type="Proteomes" id="UP000646478"/>
    </source>
</evidence>
<feature type="region of interest" description="Disordered" evidence="2">
    <location>
        <begin position="97"/>
        <end position="119"/>
    </location>
</feature>
<dbReference type="Pfam" id="PF03968">
    <property type="entry name" value="LptD_N"/>
    <property type="match status" value="1"/>
</dbReference>
<dbReference type="GO" id="GO:0030288">
    <property type="term" value="C:outer membrane-bounded periplasmic space"/>
    <property type="evidence" value="ECO:0007669"/>
    <property type="project" value="TreeGrafter"/>
</dbReference>
<dbReference type="GO" id="GO:0009279">
    <property type="term" value="C:cell outer membrane"/>
    <property type="evidence" value="ECO:0007669"/>
    <property type="project" value="TreeGrafter"/>
</dbReference>
<sequence length="221" mass="22835">MMALDDFRLKLPQFGAAMAFCAAAALLSVPALAQQQQQQGAPFGNLSLSDSKDPVQINADKLEMRDKDGMAIFTGNVSVVQGETVLKSGKMTVFFNKSDDKQGQSGGKNSKGATPAQAGGLGAAGIDHLEVSDKVYLKSGTQIATGDAGTYDAKSQTMTLTGKKVVLSDGDNVATGCKLIANTGTGKAFLESCKGQEGRVSIILTPKSAQEQGKAAGAKRN</sequence>
<accession>A0A916S8P3</accession>
<feature type="domain" description="Organic solvent tolerance-like N-terminal" evidence="4">
    <location>
        <begin position="56"/>
        <end position="186"/>
    </location>
</feature>
<protein>
    <recommendedName>
        <fullName evidence="4">Organic solvent tolerance-like N-terminal domain-containing protein</fullName>
    </recommendedName>
</protein>
<reference evidence="5" key="2">
    <citation type="submission" date="2020-09" db="EMBL/GenBank/DDBJ databases">
        <authorList>
            <person name="Sun Q."/>
            <person name="Zhou Y."/>
        </authorList>
    </citation>
    <scope>NUCLEOTIDE SEQUENCE</scope>
    <source>
        <strain evidence="5">CGMCC 1.15082</strain>
    </source>
</reference>
<evidence type="ECO:0000256" key="1">
    <source>
        <dbReference type="ARBA" id="ARBA00022729"/>
    </source>
</evidence>
<dbReference type="InterPro" id="IPR052037">
    <property type="entry name" value="LPS_export_LptA"/>
</dbReference>
<dbReference type="Proteomes" id="UP000646478">
    <property type="component" value="Unassembled WGS sequence"/>
</dbReference>
<dbReference type="EMBL" id="BMHH01000005">
    <property type="protein sequence ID" value="GGA88473.1"/>
    <property type="molecule type" value="Genomic_DNA"/>
</dbReference>
<reference evidence="5" key="1">
    <citation type="journal article" date="2014" name="Int. J. Syst. Evol. Microbiol.">
        <title>Complete genome sequence of Corynebacterium casei LMG S-19264T (=DSM 44701T), isolated from a smear-ripened cheese.</title>
        <authorList>
            <consortium name="US DOE Joint Genome Institute (JGI-PGF)"/>
            <person name="Walter F."/>
            <person name="Albersmeier A."/>
            <person name="Kalinowski J."/>
            <person name="Ruckert C."/>
        </authorList>
    </citation>
    <scope>NUCLEOTIDE SEQUENCE</scope>
    <source>
        <strain evidence="5">CGMCC 1.15082</strain>
    </source>
</reference>